<keyword evidence="1" id="KW-1133">Transmembrane helix</keyword>
<evidence type="ECO:0000313" key="2">
    <source>
        <dbReference type="EMBL" id="CAG6736462.1"/>
    </source>
</evidence>
<feature type="transmembrane region" description="Helical" evidence="1">
    <location>
        <begin position="79"/>
        <end position="98"/>
    </location>
</feature>
<keyword evidence="1" id="KW-0812">Transmembrane</keyword>
<evidence type="ECO:0000256" key="1">
    <source>
        <dbReference type="SAM" id="Phobius"/>
    </source>
</evidence>
<dbReference type="AlphaFoldDB" id="A0A8D8YY96"/>
<name>A0A8D8YY96_9HEMI</name>
<dbReference type="EMBL" id="HBUF01399395">
    <property type="protein sequence ID" value="CAG6736462.1"/>
    <property type="molecule type" value="Transcribed_RNA"/>
</dbReference>
<organism evidence="2">
    <name type="scientific">Cacopsylla melanoneura</name>
    <dbReference type="NCBI Taxonomy" id="428564"/>
    <lineage>
        <taxon>Eukaryota</taxon>
        <taxon>Metazoa</taxon>
        <taxon>Ecdysozoa</taxon>
        <taxon>Arthropoda</taxon>
        <taxon>Hexapoda</taxon>
        <taxon>Insecta</taxon>
        <taxon>Pterygota</taxon>
        <taxon>Neoptera</taxon>
        <taxon>Paraneoptera</taxon>
        <taxon>Hemiptera</taxon>
        <taxon>Sternorrhyncha</taxon>
        <taxon>Psylloidea</taxon>
        <taxon>Psyllidae</taxon>
        <taxon>Psyllinae</taxon>
        <taxon>Cacopsylla</taxon>
    </lineage>
</organism>
<keyword evidence="1" id="KW-0472">Membrane</keyword>
<protein>
    <submittedName>
        <fullName evidence="2">Uncharacterized protein</fullName>
    </submittedName>
</protein>
<sequence>MGLKMSSTYIEMTARAIVPNYTGSIFKWSFLFPPFFRLFFQTCLIKGPLPYLSGIISSEIEKGRKICEKIRFKTQSSLVFLYNLMTEASIIVIFERLYTLVP</sequence>
<reference evidence="2" key="1">
    <citation type="submission" date="2021-05" db="EMBL/GenBank/DDBJ databases">
        <authorList>
            <person name="Alioto T."/>
            <person name="Alioto T."/>
            <person name="Gomez Garrido J."/>
        </authorList>
    </citation>
    <scope>NUCLEOTIDE SEQUENCE</scope>
</reference>
<proteinExistence type="predicted"/>
<accession>A0A8D8YY96</accession>